<feature type="compositionally biased region" description="Low complexity" evidence="5">
    <location>
        <begin position="531"/>
        <end position="549"/>
    </location>
</feature>
<dbReference type="EMBL" id="JACGWN010000001">
    <property type="protein sequence ID" value="KAL0464005.1"/>
    <property type="molecule type" value="Genomic_DNA"/>
</dbReference>
<dbReference type="InterPro" id="IPR004332">
    <property type="entry name" value="Transposase_MuDR"/>
</dbReference>
<evidence type="ECO:0000256" key="5">
    <source>
        <dbReference type="SAM" id="MobiDB-lite"/>
    </source>
</evidence>
<feature type="region of interest" description="Disordered" evidence="5">
    <location>
        <begin position="1"/>
        <end position="44"/>
    </location>
</feature>
<gene>
    <name evidence="8" type="ORF">Slati_0288100</name>
</gene>
<dbReference type="Pfam" id="PF03108">
    <property type="entry name" value="DBD_Tnp_Mut"/>
    <property type="match status" value="1"/>
</dbReference>
<feature type="domain" description="SWIM-type" evidence="7">
    <location>
        <begin position="352"/>
        <end position="384"/>
    </location>
</feature>
<dbReference type="InterPro" id="IPR007527">
    <property type="entry name" value="Znf_SWIM"/>
</dbReference>
<accession>A0AAW2YE89</accession>
<evidence type="ECO:0000256" key="3">
    <source>
        <dbReference type="ARBA" id="ARBA00022833"/>
    </source>
</evidence>
<proteinExistence type="predicted"/>
<dbReference type="Pfam" id="PF10551">
    <property type="entry name" value="MULE"/>
    <property type="match status" value="1"/>
</dbReference>
<evidence type="ECO:0000256" key="2">
    <source>
        <dbReference type="ARBA" id="ARBA00022771"/>
    </source>
</evidence>
<organism evidence="8">
    <name type="scientific">Sesamum latifolium</name>
    <dbReference type="NCBI Taxonomy" id="2727402"/>
    <lineage>
        <taxon>Eukaryota</taxon>
        <taxon>Viridiplantae</taxon>
        <taxon>Streptophyta</taxon>
        <taxon>Embryophyta</taxon>
        <taxon>Tracheophyta</taxon>
        <taxon>Spermatophyta</taxon>
        <taxon>Magnoliopsida</taxon>
        <taxon>eudicotyledons</taxon>
        <taxon>Gunneridae</taxon>
        <taxon>Pentapetalae</taxon>
        <taxon>asterids</taxon>
        <taxon>lamiids</taxon>
        <taxon>Lamiales</taxon>
        <taxon>Pedaliaceae</taxon>
        <taxon>Sesamum</taxon>
    </lineage>
</organism>
<name>A0AAW2YE89_9LAMI</name>
<dbReference type="GO" id="GO:0003676">
    <property type="term" value="F:nucleic acid binding"/>
    <property type="evidence" value="ECO:0007669"/>
    <property type="project" value="InterPro"/>
</dbReference>
<feature type="compositionally biased region" description="Acidic residues" evidence="5">
    <location>
        <begin position="12"/>
        <end position="30"/>
    </location>
</feature>
<evidence type="ECO:0000256" key="4">
    <source>
        <dbReference type="PROSITE-ProRule" id="PRU00047"/>
    </source>
</evidence>
<feature type="compositionally biased region" description="Basic residues" evidence="5">
    <location>
        <begin position="436"/>
        <end position="445"/>
    </location>
</feature>
<feature type="domain" description="CCHC-type" evidence="6">
    <location>
        <begin position="462"/>
        <end position="477"/>
    </location>
</feature>
<reference evidence="8" key="1">
    <citation type="submission" date="2020-06" db="EMBL/GenBank/DDBJ databases">
        <authorList>
            <person name="Li T."/>
            <person name="Hu X."/>
            <person name="Zhang T."/>
            <person name="Song X."/>
            <person name="Zhang H."/>
            <person name="Dai N."/>
            <person name="Sheng W."/>
            <person name="Hou X."/>
            <person name="Wei L."/>
        </authorList>
    </citation>
    <scope>NUCLEOTIDE SEQUENCE</scope>
    <source>
        <strain evidence="8">KEN1</strain>
        <tissue evidence="8">Leaf</tissue>
    </source>
</reference>
<evidence type="ECO:0000259" key="7">
    <source>
        <dbReference type="PROSITE" id="PS50966"/>
    </source>
</evidence>
<evidence type="ECO:0000313" key="8">
    <source>
        <dbReference type="EMBL" id="KAL0464005.1"/>
    </source>
</evidence>
<keyword evidence="1" id="KW-0479">Metal-binding</keyword>
<feature type="compositionally biased region" description="Basic and acidic residues" evidence="5">
    <location>
        <begin position="1"/>
        <end position="11"/>
    </location>
</feature>
<dbReference type="PROSITE" id="PS50158">
    <property type="entry name" value="ZF_CCHC"/>
    <property type="match status" value="1"/>
</dbReference>
<dbReference type="InterPro" id="IPR006564">
    <property type="entry name" value="Znf_PMZ"/>
</dbReference>
<feature type="compositionally biased region" description="Basic residues" evidence="5">
    <location>
        <begin position="502"/>
        <end position="513"/>
    </location>
</feature>
<evidence type="ECO:0000256" key="1">
    <source>
        <dbReference type="ARBA" id="ARBA00022723"/>
    </source>
</evidence>
<dbReference type="InterPro" id="IPR001878">
    <property type="entry name" value="Znf_CCHC"/>
</dbReference>
<keyword evidence="3" id="KW-0862">Zinc</keyword>
<dbReference type="PANTHER" id="PTHR31973">
    <property type="entry name" value="POLYPROTEIN, PUTATIVE-RELATED"/>
    <property type="match status" value="1"/>
</dbReference>
<sequence length="584" mass="65542">MSEEEREHCDEDGSGEEGEDCDEDSSTEEGEGSHKEGEENNSGDELSSINLMTIVRLKTRVIRSLRMNAWTVLREYVIQEGFQIMRLRNEKTRVTAHCASKDCPWRIHASPLADGVTFQIKTYVSTHTCVRSDSTKEASAIWIASKIENVLRENPGMKARGIRNELRKFEVNPQYMQIYRAKKKAMECDVEEDEIIPSTPIFKRFFLGLPALRDGFLEGYSPFMGFDGCHLKEPFGGVLLPAIGLDGNNGLFPVAVAVAESECKESWMFFFENLSRMLGGFTYDKPWTFMSDRQKVNTLTFYLYTVMHEFDYGCLCNASILLGAALKRYFWQAARSVAGDFEFEVHDQNVNYIVNLKGETCNCMVWDISGIPCKHAALGIAHRREDIESYTDNRFSTAKYMKAYRHSIHPIPDPSLWPQDLKVSPSSLLPPVIKKLPGRPKKSRRKEPGEVPNTVRRAGVVRCKSCNQLGHNRRTCPINQYKSKDSELDVTLSQLAKNLKKAKGVVGSRKRKSNQQELQAAKSKKTKAGAPPITISSSQPIGSSSQQVSRPPISSSQPLLRIEQEPNMQGAGPSSQPPSHLGAS</sequence>
<protein>
    <recommendedName>
        <fullName evidence="9">SWIM-type domain-containing protein</fullName>
    </recommendedName>
</protein>
<dbReference type="Pfam" id="PF04434">
    <property type="entry name" value="SWIM"/>
    <property type="match status" value="1"/>
</dbReference>
<reference evidence="8" key="2">
    <citation type="journal article" date="2024" name="Plant">
        <title>Genomic evolution and insights into agronomic trait innovations of Sesamum species.</title>
        <authorList>
            <person name="Miao H."/>
            <person name="Wang L."/>
            <person name="Qu L."/>
            <person name="Liu H."/>
            <person name="Sun Y."/>
            <person name="Le M."/>
            <person name="Wang Q."/>
            <person name="Wei S."/>
            <person name="Zheng Y."/>
            <person name="Lin W."/>
            <person name="Duan Y."/>
            <person name="Cao H."/>
            <person name="Xiong S."/>
            <person name="Wang X."/>
            <person name="Wei L."/>
            <person name="Li C."/>
            <person name="Ma Q."/>
            <person name="Ju M."/>
            <person name="Zhao R."/>
            <person name="Li G."/>
            <person name="Mu C."/>
            <person name="Tian Q."/>
            <person name="Mei H."/>
            <person name="Zhang T."/>
            <person name="Gao T."/>
            <person name="Zhang H."/>
        </authorList>
    </citation>
    <scope>NUCLEOTIDE SEQUENCE</scope>
    <source>
        <strain evidence="8">KEN1</strain>
    </source>
</reference>
<feature type="region of interest" description="Disordered" evidence="5">
    <location>
        <begin position="428"/>
        <end position="456"/>
    </location>
</feature>
<evidence type="ECO:0000259" key="6">
    <source>
        <dbReference type="PROSITE" id="PS50158"/>
    </source>
</evidence>
<dbReference type="SMART" id="SM00575">
    <property type="entry name" value="ZnF_PMZ"/>
    <property type="match status" value="1"/>
</dbReference>
<dbReference type="GO" id="GO:0008270">
    <property type="term" value="F:zinc ion binding"/>
    <property type="evidence" value="ECO:0007669"/>
    <property type="project" value="UniProtKB-KW"/>
</dbReference>
<dbReference type="PROSITE" id="PS50966">
    <property type="entry name" value="ZF_SWIM"/>
    <property type="match status" value="1"/>
</dbReference>
<feature type="region of interest" description="Disordered" evidence="5">
    <location>
        <begin position="502"/>
        <end position="584"/>
    </location>
</feature>
<evidence type="ECO:0008006" key="9">
    <source>
        <dbReference type="Google" id="ProtNLM"/>
    </source>
</evidence>
<dbReference type="PANTHER" id="PTHR31973:SF187">
    <property type="entry name" value="MUTATOR TRANSPOSASE MUDRA PROTEIN"/>
    <property type="match status" value="1"/>
</dbReference>
<dbReference type="AlphaFoldDB" id="A0AAW2YE89"/>
<keyword evidence="2 4" id="KW-0863">Zinc-finger</keyword>
<comment type="caution">
    <text evidence="8">The sequence shown here is derived from an EMBL/GenBank/DDBJ whole genome shotgun (WGS) entry which is preliminary data.</text>
</comment>
<dbReference type="InterPro" id="IPR018289">
    <property type="entry name" value="MULE_transposase_dom"/>
</dbReference>